<evidence type="ECO:0000313" key="2">
    <source>
        <dbReference type="Proteomes" id="UP000014417"/>
    </source>
</evidence>
<dbReference type="EMBL" id="AGZR01000009">
    <property type="protein sequence ID" value="EPD32416.1"/>
    <property type="molecule type" value="Genomic_DNA"/>
</dbReference>
<dbReference type="HOGENOM" id="CLU_2919038_0_0_11"/>
<comment type="caution">
    <text evidence="1">The sequence shown here is derived from an EMBL/GenBank/DDBJ whole genome shotgun (WGS) entry which is preliminary data.</text>
</comment>
<sequence length="61" mass="6898">MSVLARCRTKTDAIKVFATLPDHLPISEAYSDGDYSGVWYSSQREHMESWFNTQATKGQGQ</sequence>
<proteinExistence type="predicted"/>
<name>S2VZV9_9ACTN</name>
<dbReference type="STRING" id="883161.HMPREF9306_01987"/>
<accession>S2VZV9</accession>
<organism evidence="1 2">
    <name type="scientific">Propionimicrobium lymphophilum ACS-093-V-SCH5</name>
    <dbReference type="NCBI Taxonomy" id="883161"/>
    <lineage>
        <taxon>Bacteria</taxon>
        <taxon>Bacillati</taxon>
        <taxon>Actinomycetota</taxon>
        <taxon>Actinomycetes</taxon>
        <taxon>Propionibacteriales</taxon>
        <taxon>Propionibacteriaceae</taxon>
        <taxon>Propionimicrobium</taxon>
    </lineage>
</organism>
<dbReference type="Proteomes" id="UP000014417">
    <property type="component" value="Unassembled WGS sequence"/>
</dbReference>
<protein>
    <submittedName>
        <fullName evidence="1">Uncharacterized protein</fullName>
    </submittedName>
</protein>
<keyword evidence="2" id="KW-1185">Reference proteome</keyword>
<gene>
    <name evidence="1" type="ORF">HMPREF9306_01987</name>
</gene>
<evidence type="ECO:0000313" key="1">
    <source>
        <dbReference type="EMBL" id="EPD32416.1"/>
    </source>
</evidence>
<dbReference type="AlphaFoldDB" id="S2VZV9"/>
<reference evidence="1 2" key="1">
    <citation type="submission" date="2013-04" db="EMBL/GenBank/DDBJ databases">
        <title>The Genome Sequence of Propionimicrobium lymphophilum ACS-093-V-SCH5.</title>
        <authorList>
            <consortium name="The Broad Institute Genomics Platform"/>
            <person name="Earl A."/>
            <person name="Ward D."/>
            <person name="Feldgarden M."/>
            <person name="Gevers D."/>
            <person name="Saerens B."/>
            <person name="Vaneechoutte M."/>
            <person name="Walker B."/>
            <person name="Young S."/>
            <person name="Zeng Q."/>
            <person name="Gargeya S."/>
            <person name="Fitzgerald M."/>
            <person name="Haas B."/>
            <person name="Abouelleil A."/>
            <person name="Allen A.W."/>
            <person name="Alvarado L."/>
            <person name="Arachchi H.M."/>
            <person name="Berlin A.M."/>
            <person name="Chapman S.B."/>
            <person name="Gainer-Dewar J."/>
            <person name="Goldberg J."/>
            <person name="Griggs A."/>
            <person name="Gujja S."/>
            <person name="Hansen M."/>
            <person name="Howarth C."/>
            <person name="Imamovic A."/>
            <person name="Ireland A."/>
            <person name="Larimer J."/>
            <person name="McCowan C."/>
            <person name="Murphy C."/>
            <person name="Pearson M."/>
            <person name="Poon T.W."/>
            <person name="Priest M."/>
            <person name="Roberts A."/>
            <person name="Saif S."/>
            <person name="Shea T."/>
            <person name="Sisk P."/>
            <person name="Sykes S."/>
            <person name="Wortman J."/>
            <person name="Nusbaum C."/>
            <person name="Birren B."/>
        </authorList>
    </citation>
    <scope>NUCLEOTIDE SEQUENCE [LARGE SCALE GENOMIC DNA]</scope>
    <source>
        <strain evidence="1 2">ACS-093-V-SCH5</strain>
    </source>
</reference>